<feature type="compositionally biased region" description="Low complexity" evidence="1">
    <location>
        <begin position="27"/>
        <end position="40"/>
    </location>
</feature>
<proteinExistence type="predicted"/>
<evidence type="ECO:0000313" key="3">
    <source>
        <dbReference type="Proteomes" id="UP000636709"/>
    </source>
</evidence>
<evidence type="ECO:0000256" key="1">
    <source>
        <dbReference type="SAM" id="MobiDB-lite"/>
    </source>
</evidence>
<reference evidence="2" key="1">
    <citation type="submission" date="2020-07" db="EMBL/GenBank/DDBJ databases">
        <title>Genome sequence and genetic diversity analysis of an under-domesticated orphan crop, white fonio (Digitaria exilis).</title>
        <authorList>
            <person name="Bennetzen J.L."/>
            <person name="Chen S."/>
            <person name="Ma X."/>
            <person name="Wang X."/>
            <person name="Yssel A.E.J."/>
            <person name="Chaluvadi S.R."/>
            <person name="Johnson M."/>
            <person name="Gangashetty P."/>
            <person name="Hamidou F."/>
            <person name="Sanogo M.D."/>
            <person name="Zwaenepoel A."/>
            <person name="Wallace J."/>
            <person name="Van De Peer Y."/>
            <person name="Van Deynze A."/>
        </authorList>
    </citation>
    <scope>NUCLEOTIDE SEQUENCE</scope>
    <source>
        <tissue evidence="2">Leaves</tissue>
    </source>
</reference>
<feature type="compositionally biased region" description="Basic residues" evidence="1">
    <location>
        <begin position="85"/>
        <end position="95"/>
    </location>
</feature>
<dbReference type="Proteomes" id="UP000636709">
    <property type="component" value="Unassembled WGS sequence"/>
</dbReference>
<feature type="region of interest" description="Disordered" evidence="1">
    <location>
        <begin position="1"/>
        <end position="141"/>
    </location>
</feature>
<dbReference type="EMBL" id="JACEFO010001972">
    <property type="protein sequence ID" value="KAF8690854.1"/>
    <property type="molecule type" value="Genomic_DNA"/>
</dbReference>
<keyword evidence="3" id="KW-1185">Reference proteome</keyword>
<accession>A0A835B875</accession>
<sequence length="265" mass="27804">MGRPRATAATAASSRPRRNPKPKRDPSFLSPLASPAPASRTRTRKPAVRRRGGSSPASSSPGSSPADLSISFLSSPESSASPPKPKPKPRARAKPAARSPLVASPRVAGAAGASPSPAASPQPASAAAAAAPAGMSSVGDLRSGVASQMEDLKRRLEALHSRAHSDLDASFSRVSKRIKARSNFCFQTQTKACQQLTDEADKEYKKVSDNIKESSEIVKAKHKQIIADAQSSTTRACKVTIPEITKSVEKAIDGLRSRYNISMAA</sequence>
<evidence type="ECO:0000313" key="2">
    <source>
        <dbReference type="EMBL" id="KAF8690854.1"/>
    </source>
</evidence>
<dbReference type="AlphaFoldDB" id="A0A835B875"/>
<feature type="compositionally biased region" description="Basic residues" evidence="1">
    <location>
        <begin position="41"/>
        <end position="52"/>
    </location>
</feature>
<dbReference type="PANTHER" id="PTHR37371">
    <property type="entry name" value="OS08G0180400 PROTEIN"/>
    <property type="match status" value="1"/>
</dbReference>
<dbReference type="OrthoDB" id="1933837at2759"/>
<gene>
    <name evidence="2" type="ORF">HU200_041254</name>
</gene>
<feature type="compositionally biased region" description="Low complexity" evidence="1">
    <location>
        <begin position="53"/>
        <end position="66"/>
    </location>
</feature>
<protein>
    <submittedName>
        <fullName evidence="2">Uncharacterized protein</fullName>
    </submittedName>
</protein>
<feature type="compositionally biased region" description="Low complexity" evidence="1">
    <location>
        <begin position="1"/>
        <end position="14"/>
    </location>
</feature>
<comment type="caution">
    <text evidence="2">The sequence shown here is derived from an EMBL/GenBank/DDBJ whole genome shotgun (WGS) entry which is preliminary data.</text>
</comment>
<dbReference type="PANTHER" id="PTHR37371:SF8">
    <property type="entry name" value="OS07G0452600 PROTEIN"/>
    <property type="match status" value="1"/>
</dbReference>
<name>A0A835B875_9POAL</name>
<organism evidence="2 3">
    <name type="scientific">Digitaria exilis</name>
    <dbReference type="NCBI Taxonomy" id="1010633"/>
    <lineage>
        <taxon>Eukaryota</taxon>
        <taxon>Viridiplantae</taxon>
        <taxon>Streptophyta</taxon>
        <taxon>Embryophyta</taxon>
        <taxon>Tracheophyta</taxon>
        <taxon>Spermatophyta</taxon>
        <taxon>Magnoliopsida</taxon>
        <taxon>Liliopsida</taxon>
        <taxon>Poales</taxon>
        <taxon>Poaceae</taxon>
        <taxon>PACMAD clade</taxon>
        <taxon>Panicoideae</taxon>
        <taxon>Panicodae</taxon>
        <taxon>Paniceae</taxon>
        <taxon>Anthephorinae</taxon>
        <taxon>Digitaria</taxon>
    </lineage>
</organism>
<feature type="compositionally biased region" description="Low complexity" evidence="1">
    <location>
        <begin position="96"/>
        <end position="137"/>
    </location>
</feature>